<keyword evidence="18" id="KW-1185">Reference proteome</keyword>
<evidence type="ECO:0000313" key="18">
    <source>
        <dbReference type="Proteomes" id="UP001213000"/>
    </source>
</evidence>
<dbReference type="GO" id="GO:0071555">
    <property type="term" value="P:cell wall organization"/>
    <property type="evidence" value="ECO:0007669"/>
    <property type="project" value="UniProtKB-KW"/>
</dbReference>
<keyword evidence="5" id="KW-0964">Secreted</keyword>
<keyword evidence="6" id="KW-0732">Signal</keyword>
<keyword evidence="7" id="KW-0378">Hydrolase</keyword>
<reference evidence="17" key="1">
    <citation type="submission" date="2022-07" db="EMBL/GenBank/DDBJ databases">
        <title>Genome Sequence of Leucocoprinus birnbaumii.</title>
        <authorList>
            <person name="Buettner E."/>
        </authorList>
    </citation>
    <scope>NUCLEOTIDE SEQUENCE</scope>
    <source>
        <strain evidence="17">VT141</strain>
    </source>
</reference>
<dbReference type="SUPFAM" id="SSF51011">
    <property type="entry name" value="Glycosyl hydrolase domain"/>
    <property type="match status" value="1"/>
</dbReference>
<comment type="catalytic activity">
    <reaction evidence="1">
        <text>Hydrolysis of terminal, non-reducing beta-D-glucosyl residues with release of beta-D-glucose.</text>
        <dbReference type="EC" id="3.2.1.21"/>
    </reaction>
</comment>
<dbReference type="CDD" id="cd14752">
    <property type="entry name" value="GH31_N"/>
    <property type="match status" value="1"/>
</dbReference>
<dbReference type="Gene3D" id="2.60.40.1760">
    <property type="entry name" value="glycosyl hydrolase (family 31)"/>
    <property type="match status" value="1"/>
</dbReference>
<dbReference type="PANTHER" id="PTHR22762">
    <property type="entry name" value="ALPHA-GLUCOSIDASE"/>
    <property type="match status" value="1"/>
</dbReference>
<dbReference type="InterPro" id="IPR000322">
    <property type="entry name" value="Glyco_hydro_31_TIM"/>
</dbReference>
<dbReference type="GO" id="GO:0005576">
    <property type="term" value="C:extracellular region"/>
    <property type="evidence" value="ECO:0007669"/>
    <property type="project" value="UniProtKB-SubCell"/>
</dbReference>
<evidence type="ECO:0000259" key="15">
    <source>
        <dbReference type="Pfam" id="PF13802"/>
    </source>
</evidence>
<feature type="domain" description="Glycosyl hydrolase family 31 C-terminal" evidence="16">
    <location>
        <begin position="888"/>
        <end position="976"/>
    </location>
</feature>
<dbReference type="Pfam" id="PF21365">
    <property type="entry name" value="Glyco_hydro_31_3rd"/>
    <property type="match status" value="1"/>
</dbReference>
<dbReference type="EMBL" id="JANIEX010000277">
    <property type="protein sequence ID" value="KAJ3569640.1"/>
    <property type="molecule type" value="Genomic_DNA"/>
</dbReference>
<dbReference type="GO" id="GO:0000272">
    <property type="term" value="P:polysaccharide catabolic process"/>
    <property type="evidence" value="ECO:0007669"/>
    <property type="project" value="UniProtKB-KW"/>
</dbReference>
<dbReference type="Proteomes" id="UP001213000">
    <property type="component" value="Unassembled WGS sequence"/>
</dbReference>
<comment type="subcellular location">
    <subcellularLocation>
        <location evidence="2">Secreted</location>
    </subcellularLocation>
</comment>
<evidence type="ECO:0000256" key="13">
    <source>
        <dbReference type="ARBA" id="ARBA00025512"/>
    </source>
</evidence>
<evidence type="ECO:0000256" key="9">
    <source>
        <dbReference type="ARBA" id="ARBA00023277"/>
    </source>
</evidence>
<organism evidence="17 18">
    <name type="scientific">Leucocoprinus birnbaumii</name>
    <dbReference type="NCBI Taxonomy" id="56174"/>
    <lineage>
        <taxon>Eukaryota</taxon>
        <taxon>Fungi</taxon>
        <taxon>Dikarya</taxon>
        <taxon>Basidiomycota</taxon>
        <taxon>Agaricomycotina</taxon>
        <taxon>Agaricomycetes</taxon>
        <taxon>Agaricomycetidae</taxon>
        <taxon>Agaricales</taxon>
        <taxon>Agaricineae</taxon>
        <taxon>Agaricaceae</taxon>
        <taxon>Leucocoprinus</taxon>
    </lineage>
</organism>
<keyword evidence="9" id="KW-0119">Carbohydrate metabolism</keyword>
<evidence type="ECO:0000256" key="8">
    <source>
        <dbReference type="ARBA" id="ARBA00023180"/>
    </source>
</evidence>
<comment type="caution">
    <text evidence="17">The sequence shown here is derived from an EMBL/GenBank/DDBJ whole genome shotgun (WGS) entry which is preliminary data.</text>
</comment>
<evidence type="ECO:0000256" key="12">
    <source>
        <dbReference type="ARBA" id="ARBA00023326"/>
    </source>
</evidence>
<dbReference type="InterPro" id="IPR025887">
    <property type="entry name" value="Glyco_hydro_31_N_dom"/>
</dbReference>
<keyword evidence="11" id="KW-0961">Cell wall biogenesis/degradation</keyword>
<comment type="function">
    <text evidence="13">Glucosidase involved in the degradation of cellulosic biomass. Has both alpha- and beta-glucosidase activity.</text>
</comment>
<evidence type="ECO:0000256" key="10">
    <source>
        <dbReference type="ARBA" id="ARBA00023295"/>
    </source>
</evidence>
<comment type="similarity">
    <text evidence="3">Belongs to the glycosyl hydrolase 31 family.</text>
</comment>
<gene>
    <name evidence="17" type="ORF">NP233_g4913</name>
</gene>
<accession>A0AAD5VWH9</accession>
<dbReference type="AlphaFoldDB" id="A0AAD5VWH9"/>
<dbReference type="InterPro" id="IPR017853">
    <property type="entry name" value="GH"/>
</dbReference>
<evidence type="ECO:0000256" key="7">
    <source>
        <dbReference type="ARBA" id="ARBA00022801"/>
    </source>
</evidence>
<keyword evidence="12" id="KW-0624">Polysaccharide degradation</keyword>
<evidence type="ECO:0000259" key="16">
    <source>
        <dbReference type="Pfam" id="PF21365"/>
    </source>
</evidence>
<dbReference type="Gene3D" id="2.60.40.1180">
    <property type="entry name" value="Golgi alpha-mannosidase II"/>
    <property type="match status" value="2"/>
</dbReference>
<keyword evidence="10" id="KW-0326">Glycosidase</keyword>
<dbReference type="SUPFAM" id="SSF74650">
    <property type="entry name" value="Galactose mutarotase-like"/>
    <property type="match status" value="1"/>
</dbReference>
<dbReference type="GO" id="GO:0030246">
    <property type="term" value="F:carbohydrate binding"/>
    <property type="evidence" value="ECO:0007669"/>
    <property type="project" value="InterPro"/>
</dbReference>
<dbReference type="Pfam" id="PF13802">
    <property type="entry name" value="Gal_mutarotas_2"/>
    <property type="match status" value="1"/>
</dbReference>
<dbReference type="EC" id="3.2.1.21" evidence="4"/>
<evidence type="ECO:0000256" key="3">
    <source>
        <dbReference type="ARBA" id="ARBA00007806"/>
    </source>
</evidence>
<dbReference type="Gene3D" id="3.20.20.80">
    <property type="entry name" value="Glycosidases"/>
    <property type="match status" value="1"/>
</dbReference>
<name>A0AAD5VWH9_9AGAR</name>
<dbReference type="InterPro" id="IPR013780">
    <property type="entry name" value="Glyco_hydro_b"/>
</dbReference>
<evidence type="ECO:0000256" key="11">
    <source>
        <dbReference type="ARBA" id="ARBA00023316"/>
    </source>
</evidence>
<dbReference type="PANTHER" id="PTHR22762:SF67">
    <property type="entry name" value="ALPHA_BETA-GLUCOSIDASE AGDC-RELATED"/>
    <property type="match status" value="1"/>
</dbReference>
<dbReference type="InterPro" id="IPR011013">
    <property type="entry name" value="Gal_mutarotase_sf_dom"/>
</dbReference>
<dbReference type="InterPro" id="IPR048395">
    <property type="entry name" value="Glyco_hydro_31_C"/>
</dbReference>
<evidence type="ECO:0000256" key="4">
    <source>
        <dbReference type="ARBA" id="ARBA00012744"/>
    </source>
</evidence>
<dbReference type="CDD" id="cd06602">
    <property type="entry name" value="GH31_MGAM_SI_GAA"/>
    <property type="match status" value="1"/>
</dbReference>
<feature type="domain" description="Glycoside hydrolase family 31 N-terminal" evidence="15">
    <location>
        <begin position="335"/>
        <end position="439"/>
    </location>
</feature>
<sequence>MNSEVTLTNYSAFPTAEGQTRLVFKRNDIHRAELLENGVPRFFLTTTSGLNKVKIHDASQQVVADVQRRMMLEDIFTFNNRNNGRSEKVADILQRIPAASASGPLSMAVHTDEGTYYWVNISAHHWALHEDISRPPIAWTETVGGSPPTWALVLESPATKVLDYMLATLFYLKASSDTPATDYAQYAVGYHVTQEKAFELVRLKPTERIPANSRILGQSKGWTFLALWTALLTLSSGTDVDPAKLDGCPGYTAHNVKTVGGHLTAELTLAGQACNVFGEDLESLSLSVAYETKDRIHLKITDAKSERFEVPDSIFPRPKSRSTVSPHSAAIQFNYTTSPFSFSILRTSTREVLFSTASHPIIFEPQYLRVKTNLPDSANIYGLGEHTNPFHLPTDNTTLTLWSRDAYGIPTGTNLYGNHPIYFEHRTTGTHGVFFLSSNGMDIKLSNVGGTSLEYNAIGGVMDFYFLAGSESDPTAVARQYAELAGLPAEVPYWSFGFHQCRFGYKDFVDVAGVITKYAAANIPLETMWTDIDYMDRRRIFTVDPQYFPLDRMRDIVDYLHAHDQHYILMTDPAVAYLPNDDSYGAYHRGKDLDIYLKAANGSDFLGLVWPGVTVYPDWFNPKITEYWNNEFLNFYSPKTGIDIDGAWIDMNEPASFCNLPCDDPFQQAVEQNLPPPRTNSPPDPNAPIFGNVTGSTHMKRDDLLNPPYAINNAAGPLSSKTAFTNAVHANGLEEYNAHNLYGTMMSVATRTALLARRPGKRPLIITRSTFAGAGAHVGKWLGDNLSLWEQYRFSIAGMLNFATIYQIPMVGSDICGFGDNTTETLCARWAMLGAFYPFMRNHNQDSSISQEFYIWDSVAQAARNAIDIRYRLLDYIYTAFHQAHTDGTPVLNPLWFKYPKDSNTFPIDLQFFYGDSILVSPVTEENSTSVDIYLPKDTFYDFTTLAPVEGSGSNVTLSNVNFTTIPLHIKGGTVLPLRVESANTTTALRKKDFEFIVAPGQAGIASGQLYIDDGELIDPPRTTWVGMSFKRGVLSVKGSFHYATGVNVARVRFLNVQRAPKGATVNGERVQGSAISYDATNKVLDVSVNAPFDRNLSVQYL</sequence>
<dbReference type="SUPFAM" id="SSF51445">
    <property type="entry name" value="(Trans)glycosidases"/>
    <property type="match status" value="1"/>
</dbReference>
<feature type="domain" description="Glycoside hydrolase family 31 TIM barrel" evidence="14">
    <location>
        <begin position="488"/>
        <end position="880"/>
    </location>
</feature>
<evidence type="ECO:0000259" key="14">
    <source>
        <dbReference type="Pfam" id="PF01055"/>
    </source>
</evidence>
<keyword evidence="8" id="KW-0325">Glycoprotein</keyword>
<evidence type="ECO:0000313" key="17">
    <source>
        <dbReference type="EMBL" id="KAJ3569640.1"/>
    </source>
</evidence>
<proteinExistence type="inferred from homology"/>
<evidence type="ECO:0000256" key="6">
    <source>
        <dbReference type="ARBA" id="ARBA00022729"/>
    </source>
</evidence>
<dbReference type="GO" id="GO:0008422">
    <property type="term" value="F:beta-glucosidase activity"/>
    <property type="evidence" value="ECO:0007669"/>
    <property type="project" value="UniProtKB-EC"/>
</dbReference>
<evidence type="ECO:0000256" key="1">
    <source>
        <dbReference type="ARBA" id="ARBA00000448"/>
    </source>
</evidence>
<dbReference type="Pfam" id="PF01055">
    <property type="entry name" value="Glyco_hydro_31_2nd"/>
    <property type="match status" value="1"/>
</dbReference>
<protein>
    <recommendedName>
        <fullName evidence="4">beta-glucosidase</fullName>
        <ecNumber evidence="4">3.2.1.21</ecNumber>
    </recommendedName>
</protein>
<evidence type="ECO:0000256" key="5">
    <source>
        <dbReference type="ARBA" id="ARBA00022525"/>
    </source>
</evidence>
<evidence type="ECO:0000256" key="2">
    <source>
        <dbReference type="ARBA" id="ARBA00004613"/>
    </source>
</evidence>